<evidence type="ECO:0000313" key="4">
    <source>
        <dbReference type="EMBL" id="CAB4179402.1"/>
    </source>
</evidence>
<evidence type="ECO:0000313" key="2">
    <source>
        <dbReference type="EMBL" id="CAB4166964.1"/>
    </source>
</evidence>
<gene>
    <name evidence="4" type="ORF">UFOVP1034_95</name>
    <name evidence="5" type="ORF">UFOVP1177_95</name>
    <name evidence="6" type="ORF">UFOVP1243_82</name>
    <name evidence="7" type="ORF">UFOVP1581_63</name>
    <name evidence="2" type="ORF">UFOVP854_63</name>
    <name evidence="3" type="ORF">UFOVP964_63</name>
</gene>
<evidence type="ECO:0000313" key="7">
    <source>
        <dbReference type="EMBL" id="CAB5231331.1"/>
    </source>
</evidence>
<feature type="region of interest" description="Disordered" evidence="1">
    <location>
        <begin position="1"/>
        <end position="21"/>
    </location>
</feature>
<organism evidence="4">
    <name type="scientific">uncultured Caudovirales phage</name>
    <dbReference type="NCBI Taxonomy" id="2100421"/>
    <lineage>
        <taxon>Viruses</taxon>
        <taxon>Duplodnaviria</taxon>
        <taxon>Heunggongvirae</taxon>
        <taxon>Uroviricota</taxon>
        <taxon>Caudoviricetes</taxon>
        <taxon>Peduoviridae</taxon>
        <taxon>Maltschvirus</taxon>
        <taxon>Maltschvirus maltsch</taxon>
    </lineage>
</organism>
<dbReference type="EMBL" id="LR796979">
    <property type="protein sequence ID" value="CAB4179402.1"/>
    <property type="molecule type" value="Genomic_DNA"/>
</dbReference>
<evidence type="ECO:0000313" key="6">
    <source>
        <dbReference type="EMBL" id="CAB4193453.1"/>
    </source>
</evidence>
<sequence length="151" mass="15789">MALWTSMGHAMRRRMGAPSNHLEAAGKSMSKTTPTTEEILASAAHAQSPRRYMGMDAVTSAAPVMPERGTAVAKKNTQSADPTAGGKSNKKNILVNNSAASERMGARYRTSVNFPAGTEPAAGPTMANARVVSSIMGKQAPNFNDGMGSSY</sequence>
<proteinExistence type="predicted"/>
<accession>A0A6J5Q791</accession>
<name>A0A6J5Q791_9CAUD</name>
<evidence type="ECO:0000313" key="3">
    <source>
        <dbReference type="EMBL" id="CAB4174577.1"/>
    </source>
</evidence>
<dbReference type="EMBL" id="LR797132">
    <property type="protein sequence ID" value="CAB4189139.1"/>
    <property type="molecule type" value="Genomic_DNA"/>
</dbReference>
<protein>
    <submittedName>
        <fullName evidence="4">Uncharacterized protein</fullName>
    </submittedName>
</protein>
<reference evidence="4" key="1">
    <citation type="submission" date="2020-05" db="EMBL/GenBank/DDBJ databases">
        <authorList>
            <person name="Chiriac C."/>
            <person name="Salcher M."/>
            <person name="Ghai R."/>
            <person name="Kavagutti S V."/>
        </authorList>
    </citation>
    <scope>NUCLEOTIDE SEQUENCE</scope>
</reference>
<feature type="region of interest" description="Disordered" evidence="1">
    <location>
        <begin position="68"/>
        <end position="100"/>
    </location>
</feature>
<dbReference type="EMBL" id="LR796798">
    <property type="protein sequence ID" value="CAB4166964.1"/>
    <property type="molecule type" value="Genomic_DNA"/>
</dbReference>
<dbReference type="EMBL" id="LR798433">
    <property type="protein sequence ID" value="CAB5231331.1"/>
    <property type="molecule type" value="Genomic_DNA"/>
</dbReference>
<dbReference type="EMBL" id="LR797196">
    <property type="protein sequence ID" value="CAB4193453.1"/>
    <property type="molecule type" value="Genomic_DNA"/>
</dbReference>
<dbReference type="EMBL" id="LR796924">
    <property type="protein sequence ID" value="CAB4174577.1"/>
    <property type="molecule type" value="Genomic_DNA"/>
</dbReference>
<evidence type="ECO:0000256" key="1">
    <source>
        <dbReference type="SAM" id="MobiDB-lite"/>
    </source>
</evidence>
<evidence type="ECO:0000313" key="5">
    <source>
        <dbReference type="EMBL" id="CAB4189139.1"/>
    </source>
</evidence>